<evidence type="ECO:0000313" key="2">
    <source>
        <dbReference type="Proteomes" id="UP000569092"/>
    </source>
</evidence>
<evidence type="ECO:0000313" key="1">
    <source>
        <dbReference type="EMBL" id="MBB5344268.1"/>
    </source>
</evidence>
<gene>
    <name evidence="1" type="ORF">HDF10_002247</name>
</gene>
<dbReference type="Pfam" id="PF04402">
    <property type="entry name" value="SIMPL"/>
    <property type="match status" value="1"/>
</dbReference>
<comment type="caution">
    <text evidence="1">The sequence shown here is derived from an EMBL/GenBank/DDBJ whole genome shotgun (WGS) entry which is preliminary data.</text>
</comment>
<proteinExistence type="predicted"/>
<dbReference type="EMBL" id="JACHDZ010000003">
    <property type="protein sequence ID" value="MBB5344268.1"/>
    <property type="molecule type" value="Genomic_DNA"/>
</dbReference>
<protein>
    <recommendedName>
        <fullName evidence="3">SIMPL domain-containing protein</fullName>
    </recommendedName>
</protein>
<name>A0A7W8N491_9BACT</name>
<dbReference type="Gene3D" id="3.30.110.170">
    <property type="entry name" value="Protein of unknown function (DUF541), domain 1"/>
    <property type="match status" value="1"/>
</dbReference>
<organism evidence="1 2">
    <name type="scientific">Tunturiibacter lichenicola</name>
    <dbReference type="NCBI Taxonomy" id="2051959"/>
    <lineage>
        <taxon>Bacteria</taxon>
        <taxon>Pseudomonadati</taxon>
        <taxon>Acidobacteriota</taxon>
        <taxon>Terriglobia</taxon>
        <taxon>Terriglobales</taxon>
        <taxon>Acidobacteriaceae</taxon>
        <taxon>Tunturiibacter</taxon>
    </lineage>
</organism>
<dbReference type="AlphaFoldDB" id="A0A7W8N491"/>
<dbReference type="Proteomes" id="UP000569092">
    <property type="component" value="Unassembled WGS sequence"/>
</dbReference>
<sequence length="120" mass="12154">MDKIAKAGQKTAELVQAGIVVGGGNGQGGIRYQFTGLNALKPDMITEATRNARASADRFAADSGSQVGSIRSANQGVFSISAAESGAAAGDEGDGGGTNADASIMKKVRVVATVDYYLVR</sequence>
<reference evidence="1 2" key="1">
    <citation type="submission" date="2020-08" db="EMBL/GenBank/DDBJ databases">
        <title>Genomic Encyclopedia of Type Strains, Phase IV (KMG-V): Genome sequencing to study the core and pangenomes of soil and plant-associated prokaryotes.</title>
        <authorList>
            <person name="Whitman W."/>
        </authorList>
    </citation>
    <scope>NUCLEOTIDE SEQUENCE [LARGE SCALE GENOMIC DNA]</scope>
    <source>
        <strain evidence="1 2">M8US30</strain>
    </source>
</reference>
<dbReference type="InterPro" id="IPR007497">
    <property type="entry name" value="SIMPL/DUF541"/>
</dbReference>
<evidence type="ECO:0008006" key="3">
    <source>
        <dbReference type="Google" id="ProtNLM"/>
    </source>
</evidence>
<accession>A0A7W8N491</accession>